<reference evidence="2 3" key="1">
    <citation type="submission" date="2020-09" db="EMBL/GenBank/DDBJ databases">
        <title>A novel species.</title>
        <authorList>
            <person name="Gao J."/>
        </authorList>
    </citation>
    <scope>NUCLEOTIDE SEQUENCE [LARGE SCALE GENOMIC DNA]</scope>
    <source>
        <strain evidence="2 3">CRXT-Y-14</strain>
    </source>
</reference>
<keyword evidence="1" id="KW-1133">Transmembrane helix</keyword>
<feature type="transmembrane region" description="Helical" evidence="1">
    <location>
        <begin position="67"/>
        <end position="88"/>
    </location>
</feature>
<feature type="transmembrane region" description="Helical" evidence="1">
    <location>
        <begin position="122"/>
        <end position="139"/>
    </location>
</feature>
<feature type="transmembrane region" description="Helical" evidence="1">
    <location>
        <begin position="37"/>
        <end position="55"/>
    </location>
</feature>
<dbReference type="RefSeq" id="WP_188338690.1">
    <property type="nucleotide sequence ID" value="NZ_CP061281.1"/>
</dbReference>
<accession>A0A7H1BBA1</accession>
<dbReference type="EMBL" id="CP061281">
    <property type="protein sequence ID" value="QNS06006.1"/>
    <property type="molecule type" value="Genomic_DNA"/>
</dbReference>
<sequence length="141" mass="14512">MSESANDTEGTGVLIVLGLTIALSVAWAYVVKDQGELITWGALLIAGITGAAAGSQSKGSQTVGLTCAIAAPLGTYLGTLLGISLIAVTPLGGDFSDAWTLLTEHTSEAAKVFKMEAQDRDWVFLFLSAPVGYVATTAMDD</sequence>
<organism evidence="2 3">
    <name type="scientific">Streptomyces xanthii</name>
    <dbReference type="NCBI Taxonomy" id="2768069"/>
    <lineage>
        <taxon>Bacteria</taxon>
        <taxon>Bacillati</taxon>
        <taxon>Actinomycetota</taxon>
        <taxon>Actinomycetes</taxon>
        <taxon>Kitasatosporales</taxon>
        <taxon>Streptomycetaceae</taxon>
        <taxon>Streptomyces</taxon>
    </lineage>
</organism>
<keyword evidence="3" id="KW-1185">Reference proteome</keyword>
<evidence type="ECO:0000313" key="2">
    <source>
        <dbReference type="EMBL" id="QNS06006.1"/>
    </source>
</evidence>
<keyword evidence="1" id="KW-0812">Transmembrane</keyword>
<feature type="transmembrane region" description="Helical" evidence="1">
    <location>
        <begin position="12"/>
        <end position="31"/>
    </location>
</feature>
<evidence type="ECO:0000313" key="3">
    <source>
        <dbReference type="Proteomes" id="UP000516428"/>
    </source>
</evidence>
<keyword evidence="1" id="KW-0472">Membrane</keyword>
<name>A0A7H1BBA1_9ACTN</name>
<dbReference type="AlphaFoldDB" id="A0A7H1BBA1"/>
<gene>
    <name evidence="2" type="ORF">IAG42_22095</name>
</gene>
<evidence type="ECO:0000256" key="1">
    <source>
        <dbReference type="SAM" id="Phobius"/>
    </source>
</evidence>
<protein>
    <submittedName>
        <fullName evidence="2">Uncharacterized protein</fullName>
    </submittedName>
</protein>
<dbReference type="Proteomes" id="UP000516428">
    <property type="component" value="Chromosome"/>
</dbReference>
<dbReference type="KEGG" id="sxn:IAG42_22095"/>
<proteinExistence type="predicted"/>